<dbReference type="PANTHER" id="PTHR20855:SF3">
    <property type="entry name" value="LD03007P"/>
    <property type="match status" value="1"/>
</dbReference>
<reference evidence="10" key="1">
    <citation type="submission" date="2020-11" db="EMBL/GenBank/DDBJ databases">
        <authorList>
            <person name="Tran Van P."/>
        </authorList>
    </citation>
    <scope>NUCLEOTIDE SEQUENCE</scope>
</reference>
<feature type="transmembrane region" description="Helical" evidence="8">
    <location>
        <begin position="183"/>
        <end position="201"/>
    </location>
</feature>
<feature type="region of interest" description="Disordered" evidence="7">
    <location>
        <begin position="28"/>
        <end position="54"/>
    </location>
</feature>
<keyword evidence="6" id="KW-0862">Zinc</keyword>
<dbReference type="OrthoDB" id="186812at2759"/>
<evidence type="ECO:0000256" key="2">
    <source>
        <dbReference type="ARBA" id="ARBA00007018"/>
    </source>
</evidence>
<evidence type="ECO:0000256" key="9">
    <source>
        <dbReference type="SAM" id="SignalP"/>
    </source>
</evidence>
<proteinExistence type="inferred from homology"/>
<sequence length="314" mass="34951">MARFAFDIGSWVVHLLVGVDGTVPMKKRKRSPSDIRSASLLKTPPSESNLKPSSSRIGLNRWMNSPGTASMHYEPTEIEHVANIVTHGIWIPLAVYQLHTLVESTRSCLPGRVVLSAWLYGVALVLLFAVSTLFHCFSWAGKRKLAGIFHRGDRGMIYLFIAASYFPWLALSEVSHHSSLNVALEWVLWVSALFGIAWEQITFSHSFRGRKLISTLLYIIVGLLPGLLLLSQWDDWVQMEGVVHGGFYFLVGVLFFKLDGRLPFAHAIWHVHVICGAFEVHSSVSPLVSVSGSRLLLQSKSSSMPLNSFNAGLR</sequence>
<keyword evidence="4 8" id="KW-1133">Transmembrane helix</keyword>
<dbReference type="AlphaFoldDB" id="A0A7R8WA53"/>
<dbReference type="PANTHER" id="PTHR20855">
    <property type="entry name" value="ADIPOR/PROGESTIN RECEPTOR-RELATED"/>
    <property type="match status" value="1"/>
</dbReference>
<dbReference type="Pfam" id="PF03006">
    <property type="entry name" value="HlyIII"/>
    <property type="match status" value="1"/>
</dbReference>
<evidence type="ECO:0000256" key="6">
    <source>
        <dbReference type="PIRSR" id="PIRSR604254-1"/>
    </source>
</evidence>
<evidence type="ECO:0000313" key="10">
    <source>
        <dbReference type="EMBL" id="CAD7225182.1"/>
    </source>
</evidence>
<keyword evidence="3 8" id="KW-0812">Transmembrane</keyword>
<dbReference type="EMBL" id="OB660519">
    <property type="protein sequence ID" value="CAD7225182.1"/>
    <property type="molecule type" value="Genomic_DNA"/>
</dbReference>
<feature type="transmembrane region" description="Helical" evidence="8">
    <location>
        <begin position="113"/>
        <end position="134"/>
    </location>
</feature>
<dbReference type="GO" id="GO:0016020">
    <property type="term" value="C:membrane"/>
    <property type="evidence" value="ECO:0007669"/>
    <property type="project" value="UniProtKB-SubCell"/>
</dbReference>
<dbReference type="InterPro" id="IPR004254">
    <property type="entry name" value="AdipoR/HlyIII-related"/>
</dbReference>
<evidence type="ECO:0000256" key="3">
    <source>
        <dbReference type="ARBA" id="ARBA00022692"/>
    </source>
</evidence>
<feature type="chain" id="PRO_5043758768" evidence="9">
    <location>
        <begin position="22"/>
        <end position="314"/>
    </location>
</feature>
<evidence type="ECO:0000256" key="1">
    <source>
        <dbReference type="ARBA" id="ARBA00004141"/>
    </source>
</evidence>
<keyword evidence="6" id="KW-0479">Metal-binding</keyword>
<keyword evidence="9" id="KW-0732">Signal</keyword>
<evidence type="ECO:0000256" key="4">
    <source>
        <dbReference type="ARBA" id="ARBA00022989"/>
    </source>
</evidence>
<feature type="transmembrane region" description="Helical" evidence="8">
    <location>
        <begin position="155"/>
        <end position="171"/>
    </location>
</feature>
<feature type="transmembrane region" description="Helical" evidence="8">
    <location>
        <begin position="236"/>
        <end position="256"/>
    </location>
</feature>
<feature type="binding site" evidence="6">
    <location>
        <position position="135"/>
    </location>
    <ligand>
        <name>Zn(2+)</name>
        <dbReference type="ChEBI" id="CHEBI:29105"/>
    </ligand>
</feature>
<accession>A0A7R8WA53</accession>
<protein>
    <submittedName>
        <fullName evidence="10">Uncharacterized protein</fullName>
    </submittedName>
</protein>
<feature type="compositionally biased region" description="Polar residues" evidence="7">
    <location>
        <begin position="45"/>
        <end position="54"/>
    </location>
</feature>
<evidence type="ECO:0000256" key="8">
    <source>
        <dbReference type="SAM" id="Phobius"/>
    </source>
</evidence>
<evidence type="ECO:0000256" key="5">
    <source>
        <dbReference type="ARBA" id="ARBA00023136"/>
    </source>
</evidence>
<gene>
    <name evidence="10" type="ORF">CTOB1V02_LOCUS3128</name>
</gene>
<keyword evidence="5 8" id="KW-0472">Membrane</keyword>
<comment type="subcellular location">
    <subcellularLocation>
        <location evidence="1">Membrane</location>
        <topology evidence="1">Multi-pass membrane protein</topology>
    </subcellularLocation>
</comment>
<feature type="transmembrane region" description="Helical" evidence="8">
    <location>
        <begin position="213"/>
        <end position="230"/>
    </location>
</feature>
<evidence type="ECO:0000256" key="7">
    <source>
        <dbReference type="SAM" id="MobiDB-lite"/>
    </source>
</evidence>
<name>A0A7R8WA53_9CRUS</name>
<feature type="binding site" evidence="6">
    <location>
        <position position="266"/>
    </location>
    <ligand>
        <name>Zn(2+)</name>
        <dbReference type="ChEBI" id="CHEBI:29105"/>
    </ligand>
</feature>
<organism evidence="10">
    <name type="scientific">Cyprideis torosa</name>
    <dbReference type="NCBI Taxonomy" id="163714"/>
    <lineage>
        <taxon>Eukaryota</taxon>
        <taxon>Metazoa</taxon>
        <taxon>Ecdysozoa</taxon>
        <taxon>Arthropoda</taxon>
        <taxon>Crustacea</taxon>
        <taxon>Oligostraca</taxon>
        <taxon>Ostracoda</taxon>
        <taxon>Podocopa</taxon>
        <taxon>Podocopida</taxon>
        <taxon>Cytherocopina</taxon>
        <taxon>Cytheroidea</taxon>
        <taxon>Cytherideidae</taxon>
        <taxon>Cyprideis</taxon>
    </lineage>
</organism>
<dbReference type="GO" id="GO:0046872">
    <property type="term" value="F:metal ion binding"/>
    <property type="evidence" value="ECO:0007669"/>
    <property type="project" value="UniProtKB-KW"/>
</dbReference>
<comment type="similarity">
    <text evidence="2">Belongs to the ADIPOR family.</text>
</comment>
<feature type="signal peptide" evidence="9">
    <location>
        <begin position="1"/>
        <end position="21"/>
    </location>
</feature>
<feature type="binding site" evidence="6">
    <location>
        <position position="270"/>
    </location>
    <ligand>
        <name>Zn(2+)</name>
        <dbReference type="ChEBI" id="CHEBI:29105"/>
    </ligand>
</feature>